<evidence type="ECO:0000256" key="3">
    <source>
        <dbReference type="PROSITE-ProRule" id="PRU00023"/>
    </source>
</evidence>
<dbReference type="InterPro" id="IPR002110">
    <property type="entry name" value="Ankyrin_rpt"/>
</dbReference>
<dbReference type="AlphaFoldDB" id="A0AAW1TR40"/>
<accession>A0AAW1TR40</accession>
<dbReference type="PANTHER" id="PTHR24198:SF165">
    <property type="entry name" value="ANKYRIN REPEAT-CONTAINING PROTEIN-RELATED"/>
    <property type="match status" value="1"/>
</dbReference>
<evidence type="ECO:0000256" key="1">
    <source>
        <dbReference type="ARBA" id="ARBA00022737"/>
    </source>
</evidence>
<evidence type="ECO:0000313" key="5">
    <source>
        <dbReference type="Proteomes" id="UP001431783"/>
    </source>
</evidence>
<dbReference type="PRINTS" id="PR01415">
    <property type="entry name" value="ANKYRIN"/>
</dbReference>
<dbReference type="SUPFAM" id="SSF48403">
    <property type="entry name" value="Ankyrin repeat"/>
    <property type="match status" value="1"/>
</dbReference>
<dbReference type="Pfam" id="PF12796">
    <property type="entry name" value="Ank_2"/>
    <property type="match status" value="1"/>
</dbReference>
<evidence type="ECO:0000256" key="2">
    <source>
        <dbReference type="ARBA" id="ARBA00023043"/>
    </source>
</evidence>
<keyword evidence="1" id="KW-0677">Repeat</keyword>
<dbReference type="SMART" id="SM00248">
    <property type="entry name" value="ANK"/>
    <property type="match status" value="6"/>
</dbReference>
<dbReference type="PROSITE" id="PS50088">
    <property type="entry name" value="ANK_REPEAT"/>
    <property type="match status" value="2"/>
</dbReference>
<evidence type="ECO:0000313" key="4">
    <source>
        <dbReference type="EMBL" id="KAK9870241.1"/>
    </source>
</evidence>
<organism evidence="4 5">
    <name type="scientific">Henosepilachna vigintioctopunctata</name>
    <dbReference type="NCBI Taxonomy" id="420089"/>
    <lineage>
        <taxon>Eukaryota</taxon>
        <taxon>Metazoa</taxon>
        <taxon>Ecdysozoa</taxon>
        <taxon>Arthropoda</taxon>
        <taxon>Hexapoda</taxon>
        <taxon>Insecta</taxon>
        <taxon>Pterygota</taxon>
        <taxon>Neoptera</taxon>
        <taxon>Endopterygota</taxon>
        <taxon>Coleoptera</taxon>
        <taxon>Polyphaga</taxon>
        <taxon>Cucujiformia</taxon>
        <taxon>Coccinelloidea</taxon>
        <taxon>Coccinellidae</taxon>
        <taxon>Epilachninae</taxon>
        <taxon>Epilachnini</taxon>
        <taxon>Henosepilachna</taxon>
    </lineage>
</organism>
<dbReference type="PROSITE" id="PS50297">
    <property type="entry name" value="ANK_REP_REGION"/>
    <property type="match status" value="2"/>
</dbReference>
<dbReference type="EMBL" id="JARQZJ010000002">
    <property type="protein sequence ID" value="KAK9870241.1"/>
    <property type="molecule type" value="Genomic_DNA"/>
</dbReference>
<dbReference type="InterPro" id="IPR036770">
    <property type="entry name" value="Ankyrin_rpt-contain_sf"/>
</dbReference>
<name>A0AAW1TR40_9CUCU</name>
<feature type="repeat" description="ANK" evidence="3">
    <location>
        <begin position="188"/>
        <end position="220"/>
    </location>
</feature>
<keyword evidence="5" id="KW-1185">Reference proteome</keyword>
<reference evidence="4 5" key="1">
    <citation type="submission" date="2023-03" db="EMBL/GenBank/DDBJ databases">
        <title>Genome insight into feeding habits of ladybird beetles.</title>
        <authorList>
            <person name="Li H.-S."/>
            <person name="Huang Y.-H."/>
            <person name="Pang H."/>
        </authorList>
    </citation>
    <scope>NUCLEOTIDE SEQUENCE [LARGE SCALE GENOMIC DNA]</scope>
    <source>
        <strain evidence="4">SYSU_2023b</strain>
        <tissue evidence="4">Whole body</tissue>
    </source>
</reference>
<gene>
    <name evidence="4" type="ORF">WA026_006326</name>
</gene>
<sequence length="391" mass="44115">MFGFKIWKYMATWRLIGEIEKIQRCYPGHHLPPKEIAYSIVGAINITDESNWSSLHYSAYLGMERTCFELLTNGADPNLATAWGDTPLHFACMNGHYNCIEVILHFKPKMNIQNDMLHTPLYMFISRPPQNEYILDKLLDAGANPDISEENGYSTLHALAIQSATVKTKTFARLLVEYKANVDSENKFKETPLHFAVSEGKIGLVEILVESGASINISNVAGKTPMDIAIAKRTRFTTVFKCLAKHLIIQYCCGFSVNLSHLEEVCNSEKYQNFKEACEEEIQLLKSPLTRESTVTYFDILISSTHRVARYLCNSDILASLVVFKTGSSILGSRVLRKFKAGLKRYQGVKLGIAATSKIFPFLPDLCIEKLMEYLDTDDFNNLDKAGSFRT</sequence>
<protein>
    <submittedName>
        <fullName evidence="4">Uncharacterized protein</fullName>
    </submittedName>
</protein>
<dbReference type="PANTHER" id="PTHR24198">
    <property type="entry name" value="ANKYRIN REPEAT AND PROTEIN KINASE DOMAIN-CONTAINING PROTEIN"/>
    <property type="match status" value="1"/>
</dbReference>
<dbReference type="Proteomes" id="UP001431783">
    <property type="component" value="Unassembled WGS sequence"/>
</dbReference>
<dbReference type="Pfam" id="PF13857">
    <property type="entry name" value="Ank_5"/>
    <property type="match status" value="1"/>
</dbReference>
<proteinExistence type="predicted"/>
<dbReference type="Gene3D" id="1.25.40.20">
    <property type="entry name" value="Ankyrin repeat-containing domain"/>
    <property type="match status" value="1"/>
</dbReference>
<keyword evidence="2 3" id="KW-0040">ANK repeat</keyword>
<feature type="repeat" description="ANK" evidence="3">
    <location>
        <begin position="83"/>
        <end position="115"/>
    </location>
</feature>
<comment type="caution">
    <text evidence="4">The sequence shown here is derived from an EMBL/GenBank/DDBJ whole genome shotgun (WGS) entry which is preliminary data.</text>
</comment>